<evidence type="ECO:0000313" key="1">
    <source>
        <dbReference type="EMBL" id="KAK4255897.1"/>
    </source>
</evidence>
<reference evidence="1" key="1">
    <citation type="submission" date="2023-10" db="EMBL/GenBank/DDBJ databases">
        <title>Chromosome-level genome of the transformable northern wattle, Acacia crassicarpa.</title>
        <authorList>
            <person name="Massaro I."/>
            <person name="Sinha N.R."/>
            <person name="Poethig S."/>
            <person name="Leichty A.R."/>
        </authorList>
    </citation>
    <scope>NUCLEOTIDE SEQUENCE</scope>
    <source>
        <strain evidence="1">Acra3RX</strain>
        <tissue evidence="1">Leaf</tissue>
    </source>
</reference>
<evidence type="ECO:0000313" key="2">
    <source>
        <dbReference type="Proteomes" id="UP001293593"/>
    </source>
</evidence>
<dbReference type="EMBL" id="JAWXYG010000013">
    <property type="protein sequence ID" value="KAK4255897.1"/>
    <property type="molecule type" value="Genomic_DNA"/>
</dbReference>
<dbReference type="AlphaFoldDB" id="A0AAE1IRC3"/>
<accession>A0AAE1IRC3</accession>
<protein>
    <submittedName>
        <fullName evidence="1">Uncharacterized protein</fullName>
    </submittedName>
</protein>
<keyword evidence="2" id="KW-1185">Reference proteome</keyword>
<name>A0AAE1IRC3_9FABA</name>
<proteinExistence type="predicted"/>
<gene>
    <name evidence="1" type="ORF">QN277_008832</name>
</gene>
<comment type="caution">
    <text evidence="1">The sequence shown here is derived from an EMBL/GenBank/DDBJ whole genome shotgun (WGS) entry which is preliminary data.</text>
</comment>
<organism evidence="1 2">
    <name type="scientific">Acacia crassicarpa</name>
    <name type="common">northern wattle</name>
    <dbReference type="NCBI Taxonomy" id="499986"/>
    <lineage>
        <taxon>Eukaryota</taxon>
        <taxon>Viridiplantae</taxon>
        <taxon>Streptophyta</taxon>
        <taxon>Embryophyta</taxon>
        <taxon>Tracheophyta</taxon>
        <taxon>Spermatophyta</taxon>
        <taxon>Magnoliopsida</taxon>
        <taxon>eudicotyledons</taxon>
        <taxon>Gunneridae</taxon>
        <taxon>Pentapetalae</taxon>
        <taxon>rosids</taxon>
        <taxon>fabids</taxon>
        <taxon>Fabales</taxon>
        <taxon>Fabaceae</taxon>
        <taxon>Caesalpinioideae</taxon>
        <taxon>mimosoid clade</taxon>
        <taxon>Acacieae</taxon>
        <taxon>Acacia</taxon>
    </lineage>
</organism>
<sequence length="101" mass="11892">MLKQRRTRRFTLGRVRAFSLILIPSINSFHTPPVDAQGQGLELITNSSQFFNSRDPRFFPVQAIESYSLISMAMRNFLRKNFYSSVSVWRQFRRSMEKARA</sequence>
<dbReference type="Proteomes" id="UP001293593">
    <property type="component" value="Unassembled WGS sequence"/>
</dbReference>